<dbReference type="Proteomes" id="UP001056120">
    <property type="component" value="Linkage Group LG19"/>
</dbReference>
<protein>
    <submittedName>
        <fullName evidence="1">Uncharacterized protein</fullName>
    </submittedName>
</protein>
<accession>A0ACB9DFH6</accession>
<reference evidence="2" key="1">
    <citation type="journal article" date="2022" name="Mol. Ecol. Resour.">
        <title>The genomes of chicory, endive, great burdock and yacon provide insights into Asteraceae palaeo-polyploidization history and plant inulin production.</title>
        <authorList>
            <person name="Fan W."/>
            <person name="Wang S."/>
            <person name="Wang H."/>
            <person name="Wang A."/>
            <person name="Jiang F."/>
            <person name="Liu H."/>
            <person name="Zhao H."/>
            <person name="Xu D."/>
            <person name="Zhang Y."/>
        </authorList>
    </citation>
    <scope>NUCLEOTIDE SEQUENCE [LARGE SCALE GENOMIC DNA]</scope>
    <source>
        <strain evidence="2">cv. Yunnan</strain>
    </source>
</reference>
<gene>
    <name evidence="1" type="ORF">L1987_58423</name>
</gene>
<sequence length="191" mass="22056">MAQWISSLPPKRSLIIIFYLESQRFPNQSPSKTSSTSSNHTSENPLYSHAEYPLWGGLGMNLKGRLWFTEGLGVYEAIEACTMEMPGALNFEVGQLAEMRSLEYGYRGAWFRCKIEDIVLEQNMILPDYYDFDPAELQWEKIYQALRYGNEKQLMVRPQYPSLYNKSEMPSLKSISQACVCLEGWRLGRLV</sequence>
<dbReference type="EMBL" id="CM042036">
    <property type="protein sequence ID" value="KAI3745312.1"/>
    <property type="molecule type" value="Genomic_DNA"/>
</dbReference>
<proteinExistence type="predicted"/>
<comment type="caution">
    <text evidence="1">The sequence shown here is derived from an EMBL/GenBank/DDBJ whole genome shotgun (WGS) entry which is preliminary data.</text>
</comment>
<organism evidence="1 2">
    <name type="scientific">Smallanthus sonchifolius</name>
    <dbReference type="NCBI Taxonomy" id="185202"/>
    <lineage>
        <taxon>Eukaryota</taxon>
        <taxon>Viridiplantae</taxon>
        <taxon>Streptophyta</taxon>
        <taxon>Embryophyta</taxon>
        <taxon>Tracheophyta</taxon>
        <taxon>Spermatophyta</taxon>
        <taxon>Magnoliopsida</taxon>
        <taxon>eudicotyledons</taxon>
        <taxon>Gunneridae</taxon>
        <taxon>Pentapetalae</taxon>
        <taxon>asterids</taxon>
        <taxon>campanulids</taxon>
        <taxon>Asterales</taxon>
        <taxon>Asteraceae</taxon>
        <taxon>Asteroideae</taxon>
        <taxon>Heliantheae alliance</taxon>
        <taxon>Millerieae</taxon>
        <taxon>Smallanthus</taxon>
    </lineage>
</organism>
<keyword evidence="2" id="KW-1185">Reference proteome</keyword>
<name>A0ACB9DFH6_9ASTR</name>
<evidence type="ECO:0000313" key="2">
    <source>
        <dbReference type="Proteomes" id="UP001056120"/>
    </source>
</evidence>
<evidence type="ECO:0000313" key="1">
    <source>
        <dbReference type="EMBL" id="KAI3745312.1"/>
    </source>
</evidence>
<reference evidence="1 2" key="2">
    <citation type="journal article" date="2022" name="Mol. Ecol. Resour.">
        <title>The genomes of chicory, endive, great burdock and yacon provide insights into Asteraceae paleo-polyploidization history and plant inulin production.</title>
        <authorList>
            <person name="Fan W."/>
            <person name="Wang S."/>
            <person name="Wang H."/>
            <person name="Wang A."/>
            <person name="Jiang F."/>
            <person name="Liu H."/>
            <person name="Zhao H."/>
            <person name="Xu D."/>
            <person name="Zhang Y."/>
        </authorList>
    </citation>
    <scope>NUCLEOTIDE SEQUENCE [LARGE SCALE GENOMIC DNA]</scope>
    <source>
        <strain evidence="2">cv. Yunnan</strain>
        <tissue evidence="1">Leaves</tissue>
    </source>
</reference>